<keyword evidence="3" id="KW-1185">Reference proteome</keyword>
<evidence type="ECO:0000313" key="2">
    <source>
        <dbReference type="EMBL" id="GBP04871.1"/>
    </source>
</evidence>
<sequence length="164" mass="18878">MYGRYQRDLSEAAREEARRLRRLRKRRRKDDKLRQLELEAGKRRPRGKFFKVLGYIWRNTFARLGEDWVFLALLGFIMAILNFAMDRGIAICNNVNEASGNPIPSIAPHFLPSAYIPLHQPIPPSIKYPIPIQGTSKMLVTPLELELPLDSLVARLLVCPSKLL</sequence>
<evidence type="ECO:0000313" key="3">
    <source>
        <dbReference type="Proteomes" id="UP000299102"/>
    </source>
</evidence>
<name>A0A4C1SV03_EUMVA</name>
<accession>A0A4C1SV03</accession>
<dbReference type="EMBL" id="BGZK01000015">
    <property type="protein sequence ID" value="GBP04871.1"/>
    <property type="molecule type" value="Genomic_DNA"/>
</dbReference>
<comment type="caution">
    <text evidence="2">The sequence shown here is derived from an EMBL/GenBank/DDBJ whole genome shotgun (WGS) entry which is preliminary data.</text>
</comment>
<feature type="transmembrane region" description="Helical" evidence="1">
    <location>
        <begin position="68"/>
        <end position="85"/>
    </location>
</feature>
<dbReference type="OrthoDB" id="4564at2759"/>
<protein>
    <submittedName>
        <fullName evidence="2">Chloride channel protein 2</fullName>
    </submittedName>
</protein>
<keyword evidence="1" id="KW-1133">Transmembrane helix</keyword>
<dbReference type="Proteomes" id="UP000299102">
    <property type="component" value="Unassembled WGS sequence"/>
</dbReference>
<dbReference type="AlphaFoldDB" id="A0A4C1SV03"/>
<evidence type="ECO:0000256" key="1">
    <source>
        <dbReference type="SAM" id="Phobius"/>
    </source>
</evidence>
<gene>
    <name evidence="2" type="primary">ClC-a</name>
    <name evidence="2" type="ORF">EVAR_3768_1</name>
</gene>
<reference evidence="2 3" key="1">
    <citation type="journal article" date="2019" name="Commun. Biol.">
        <title>The bagworm genome reveals a unique fibroin gene that provides high tensile strength.</title>
        <authorList>
            <person name="Kono N."/>
            <person name="Nakamura H."/>
            <person name="Ohtoshi R."/>
            <person name="Tomita M."/>
            <person name="Numata K."/>
            <person name="Arakawa K."/>
        </authorList>
    </citation>
    <scope>NUCLEOTIDE SEQUENCE [LARGE SCALE GENOMIC DNA]</scope>
</reference>
<proteinExistence type="predicted"/>
<keyword evidence="1" id="KW-0472">Membrane</keyword>
<organism evidence="2 3">
    <name type="scientific">Eumeta variegata</name>
    <name type="common">Bagworm moth</name>
    <name type="synonym">Eumeta japonica</name>
    <dbReference type="NCBI Taxonomy" id="151549"/>
    <lineage>
        <taxon>Eukaryota</taxon>
        <taxon>Metazoa</taxon>
        <taxon>Ecdysozoa</taxon>
        <taxon>Arthropoda</taxon>
        <taxon>Hexapoda</taxon>
        <taxon>Insecta</taxon>
        <taxon>Pterygota</taxon>
        <taxon>Neoptera</taxon>
        <taxon>Endopterygota</taxon>
        <taxon>Lepidoptera</taxon>
        <taxon>Glossata</taxon>
        <taxon>Ditrysia</taxon>
        <taxon>Tineoidea</taxon>
        <taxon>Psychidae</taxon>
        <taxon>Oiketicinae</taxon>
        <taxon>Eumeta</taxon>
    </lineage>
</organism>
<keyword evidence="1" id="KW-0812">Transmembrane</keyword>
<dbReference type="STRING" id="151549.A0A4C1SV03"/>